<sequence>MSRNNSSRSSSRTNNQETTPTKSIDPSVTPVNITTNKTSTKHKSVSPKRHAAKSRTRSKSPVKIRPSYKPSPHQLSPDRLYQREWKQIRRKLEKKQEEERVNKENEFKFHRLNKISQEPSAYPSLFPQQEKLRERRALDYQQRVLKGLIPVIRENLFVAQRLANVRGEYDVKKMEQDYAKHKSLLMKNKTIKPKK</sequence>
<dbReference type="EMBL" id="CAJOBC010001304">
    <property type="protein sequence ID" value="CAF3670461.1"/>
    <property type="molecule type" value="Genomic_DNA"/>
</dbReference>
<feature type="compositionally biased region" description="Polar residues" evidence="1">
    <location>
        <begin position="16"/>
        <end position="38"/>
    </location>
</feature>
<feature type="compositionally biased region" description="Basic residues" evidence="1">
    <location>
        <begin position="39"/>
        <end position="62"/>
    </location>
</feature>
<evidence type="ECO:0000256" key="1">
    <source>
        <dbReference type="SAM" id="MobiDB-lite"/>
    </source>
</evidence>
<reference evidence="2" key="1">
    <citation type="submission" date="2021-02" db="EMBL/GenBank/DDBJ databases">
        <authorList>
            <person name="Nowell W R."/>
        </authorList>
    </citation>
    <scope>NUCLEOTIDE SEQUENCE</scope>
</reference>
<gene>
    <name evidence="2" type="ORF">GPM918_LOCUS7815</name>
    <name evidence="3" type="ORF">SRO942_LOCUS7815</name>
</gene>
<feature type="compositionally biased region" description="Low complexity" evidence="1">
    <location>
        <begin position="1"/>
        <end position="15"/>
    </location>
</feature>
<feature type="region of interest" description="Disordered" evidence="1">
    <location>
        <begin position="1"/>
        <end position="78"/>
    </location>
</feature>
<accession>A0A813YJQ8</accession>
<name>A0A813YJQ8_9BILA</name>
<keyword evidence="4" id="KW-1185">Reference proteome</keyword>
<dbReference type="AlphaFoldDB" id="A0A813YJQ8"/>
<comment type="caution">
    <text evidence="2">The sequence shown here is derived from an EMBL/GenBank/DDBJ whole genome shotgun (WGS) entry which is preliminary data.</text>
</comment>
<dbReference type="EMBL" id="CAJNOQ010001304">
    <property type="protein sequence ID" value="CAF0885017.1"/>
    <property type="molecule type" value="Genomic_DNA"/>
</dbReference>
<organism evidence="2 4">
    <name type="scientific">Didymodactylos carnosus</name>
    <dbReference type="NCBI Taxonomy" id="1234261"/>
    <lineage>
        <taxon>Eukaryota</taxon>
        <taxon>Metazoa</taxon>
        <taxon>Spiralia</taxon>
        <taxon>Gnathifera</taxon>
        <taxon>Rotifera</taxon>
        <taxon>Eurotatoria</taxon>
        <taxon>Bdelloidea</taxon>
        <taxon>Philodinida</taxon>
        <taxon>Philodinidae</taxon>
        <taxon>Didymodactylos</taxon>
    </lineage>
</organism>
<proteinExistence type="predicted"/>
<evidence type="ECO:0000313" key="4">
    <source>
        <dbReference type="Proteomes" id="UP000663829"/>
    </source>
</evidence>
<dbReference type="Proteomes" id="UP000663829">
    <property type="component" value="Unassembled WGS sequence"/>
</dbReference>
<evidence type="ECO:0000313" key="2">
    <source>
        <dbReference type="EMBL" id="CAF0885017.1"/>
    </source>
</evidence>
<evidence type="ECO:0000313" key="3">
    <source>
        <dbReference type="EMBL" id="CAF3670461.1"/>
    </source>
</evidence>
<dbReference type="Proteomes" id="UP000681722">
    <property type="component" value="Unassembled WGS sequence"/>
</dbReference>
<dbReference type="OrthoDB" id="10021925at2759"/>
<protein>
    <submittedName>
        <fullName evidence="2">Uncharacterized protein</fullName>
    </submittedName>
</protein>